<dbReference type="SUPFAM" id="SSF101576">
    <property type="entry name" value="Supernatant protein factor (SPF), C-terminal domain"/>
    <property type="match status" value="1"/>
</dbReference>
<dbReference type="Pfam" id="PF03765">
    <property type="entry name" value="CRAL_TRIO_N"/>
    <property type="match status" value="1"/>
</dbReference>
<feature type="transmembrane region" description="Helical" evidence="1">
    <location>
        <begin position="187"/>
        <end position="208"/>
    </location>
</feature>
<dbReference type="PANTHER" id="PTHR23324:SF83">
    <property type="entry name" value="SEC14-LIKE PROTEIN 2"/>
    <property type="match status" value="1"/>
</dbReference>
<evidence type="ECO:0000259" key="3">
    <source>
        <dbReference type="PROSITE" id="PS50866"/>
    </source>
</evidence>
<feature type="domain" description="GOLD" evidence="3">
    <location>
        <begin position="266"/>
        <end position="382"/>
    </location>
</feature>
<dbReference type="InterPro" id="IPR001251">
    <property type="entry name" value="CRAL-TRIO_dom"/>
</dbReference>
<dbReference type="OrthoDB" id="6417478at2759"/>
<dbReference type="SMART" id="SM00516">
    <property type="entry name" value="SEC14"/>
    <property type="match status" value="1"/>
</dbReference>
<dbReference type="Gene3D" id="3.40.525.10">
    <property type="entry name" value="CRAL-TRIO lipid binding domain"/>
    <property type="match status" value="1"/>
</dbReference>
<dbReference type="OMA" id="WINTSGQ"/>
<evidence type="ECO:0000313" key="5">
    <source>
        <dbReference type="Proteomes" id="UP000054359"/>
    </source>
</evidence>
<protein>
    <recommendedName>
        <fullName evidence="6">SEC14-like protein 2</fullName>
    </recommendedName>
</protein>
<proteinExistence type="predicted"/>
<dbReference type="PROSITE" id="PS50191">
    <property type="entry name" value="CRAL_TRIO"/>
    <property type="match status" value="1"/>
</dbReference>
<gene>
    <name evidence="4" type="ORF">X975_08700</name>
</gene>
<reference evidence="4 5" key="1">
    <citation type="submission" date="2013-11" db="EMBL/GenBank/DDBJ databases">
        <title>Genome sequencing of Stegodyphus mimosarum.</title>
        <authorList>
            <person name="Bechsgaard J."/>
        </authorList>
    </citation>
    <scope>NUCLEOTIDE SEQUENCE [LARGE SCALE GENOMIC DNA]</scope>
</reference>
<keyword evidence="1" id="KW-0812">Transmembrane</keyword>
<feature type="domain" description="CRAL-TRIO" evidence="2">
    <location>
        <begin position="74"/>
        <end position="249"/>
    </location>
</feature>
<dbReference type="STRING" id="407821.A0A087TU31"/>
<dbReference type="InterPro" id="IPR051064">
    <property type="entry name" value="SEC14/CRAL-TRIO_domain"/>
</dbReference>
<keyword evidence="1" id="KW-0472">Membrane</keyword>
<keyword evidence="1" id="KW-1133">Transmembrane helix</keyword>
<dbReference type="SUPFAM" id="SSF46938">
    <property type="entry name" value="CRAL/TRIO N-terminal domain"/>
    <property type="match status" value="1"/>
</dbReference>
<dbReference type="EMBL" id="KK116737">
    <property type="protein sequence ID" value="KFM68620.1"/>
    <property type="molecule type" value="Genomic_DNA"/>
</dbReference>
<sequence>MLENLTPEETEAIKELEQRMKGDVPSKMLEDVSLFYRFLKARDFNLKDAELMMRKHIQWYKANGIEDILVNYQPPEVLVKYVPNDFVGFDKEGCPVRYCAIGNTDYKGIFKAVKFTELTKYVSLTIEHDLERLKSQSKKLGKLLTQIVYIYDFDQMTLAKATNKSTLELLLQGLKLYQDNCPERLKAVYIINASLYFTIFFSVIKTILARDLIRKIRVFGTEGWKEKLLEEIDEDVLPAFLGGTRTDPDGNPLCNTFINHGYPVPEKYFFKSSEKSLSQVPGIKKLMVTRFSSVDMTFDVGEPGTVIEWEFETKSRDIGFGLFYQESTKEEIAEVIPKQRIDTSMEPELGMFKCDKVGRYIMVFDNSYSWLHPKEIYCRATLVNPKDQETRSA</sequence>
<keyword evidence="5" id="KW-1185">Reference proteome</keyword>
<dbReference type="AlphaFoldDB" id="A0A087TU31"/>
<dbReference type="InterPro" id="IPR036598">
    <property type="entry name" value="GOLD_dom_sf"/>
</dbReference>
<dbReference type="Gene3D" id="2.60.120.680">
    <property type="entry name" value="GOLD domain"/>
    <property type="match status" value="1"/>
</dbReference>
<dbReference type="Proteomes" id="UP000054359">
    <property type="component" value="Unassembled WGS sequence"/>
</dbReference>
<evidence type="ECO:0000259" key="2">
    <source>
        <dbReference type="PROSITE" id="PS50191"/>
    </source>
</evidence>
<dbReference type="InterPro" id="IPR011074">
    <property type="entry name" value="CRAL/TRIO_N_dom"/>
</dbReference>
<dbReference type="InterPro" id="IPR009038">
    <property type="entry name" value="GOLD_dom"/>
</dbReference>
<dbReference type="Pfam" id="PF00650">
    <property type="entry name" value="CRAL_TRIO"/>
    <property type="match status" value="1"/>
</dbReference>
<evidence type="ECO:0000256" key="1">
    <source>
        <dbReference type="SAM" id="Phobius"/>
    </source>
</evidence>
<feature type="non-terminal residue" evidence="4">
    <location>
        <position position="393"/>
    </location>
</feature>
<organism evidence="4 5">
    <name type="scientific">Stegodyphus mimosarum</name>
    <name type="common">African social velvet spider</name>
    <dbReference type="NCBI Taxonomy" id="407821"/>
    <lineage>
        <taxon>Eukaryota</taxon>
        <taxon>Metazoa</taxon>
        <taxon>Ecdysozoa</taxon>
        <taxon>Arthropoda</taxon>
        <taxon>Chelicerata</taxon>
        <taxon>Arachnida</taxon>
        <taxon>Araneae</taxon>
        <taxon>Araneomorphae</taxon>
        <taxon>Entelegynae</taxon>
        <taxon>Eresoidea</taxon>
        <taxon>Eresidae</taxon>
        <taxon>Stegodyphus</taxon>
    </lineage>
</organism>
<dbReference type="PRINTS" id="PR00180">
    <property type="entry name" value="CRETINALDHBP"/>
</dbReference>
<dbReference type="PANTHER" id="PTHR23324">
    <property type="entry name" value="SEC14 RELATED PROTEIN"/>
    <property type="match status" value="1"/>
</dbReference>
<dbReference type="SMART" id="SM01100">
    <property type="entry name" value="CRAL_TRIO_N"/>
    <property type="match status" value="1"/>
</dbReference>
<accession>A0A087TU31</accession>
<evidence type="ECO:0008006" key="6">
    <source>
        <dbReference type="Google" id="ProtNLM"/>
    </source>
</evidence>
<dbReference type="PROSITE" id="PS50866">
    <property type="entry name" value="GOLD"/>
    <property type="match status" value="1"/>
</dbReference>
<evidence type="ECO:0000313" key="4">
    <source>
        <dbReference type="EMBL" id="KFM68620.1"/>
    </source>
</evidence>
<dbReference type="CDD" id="cd00170">
    <property type="entry name" value="SEC14"/>
    <property type="match status" value="1"/>
</dbReference>
<dbReference type="SUPFAM" id="SSF52087">
    <property type="entry name" value="CRAL/TRIO domain"/>
    <property type="match status" value="1"/>
</dbReference>
<name>A0A087TU31_STEMI</name>
<dbReference type="GO" id="GO:0005737">
    <property type="term" value="C:cytoplasm"/>
    <property type="evidence" value="ECO:0007669"/>
    <property type="project" value="TreeGrafter"/>
</dbReference>
<dbReference type="InterPro" id="IPR036865">
    <property type="entry name" value="CRAL-TRIO_dom_sf"/>
</dbReference>
<dbReference type="InterPro" id="IPR036273">
    <property type="entry name" value="CRAL/TRIO_N_dom_sf"/>
</dbReference>